<reference evidence="2 3" key="1">
    <citation type="journal article" date="2021" name="Sci. Rep.">
        <title>The genome of the diatom Chaetoceros tenuissimus carries an ancient integrated fragment of an extant virus.</title>
        <authorList>
            <person name="Hongo Y."/>
            <person name="Kimura K."/>
            <person name="Takaki Y."/>
            <person name="Yoshida Y."/>
            <person name="Baba S."/>
            <person name="Kobayashi G."/>
            <person name="Nagasaki K."/>
            <person name="Hano T."/>
            <person name="Tomaru Y."/>
        </authorList>
    </citation>
    <scope>NUCLEOTIDE SEQUENCE [LARGE SCALE GENOMIC DNA]</scope>
    <source>
        <strain evidence="2 3">NIES-3715</strain>
    </source>
</reference>
<accession>A0AAD3CMY4</accession>
<keyword evidence="1" id="KW-0812">Transmembrane</keyword>
<gene>
    <name evidence="2" type="ORF">CTEN210_05308</name>
</gene>
<keyword evidence="1" id="KW-1133">Transmembrane helix</keyword>
<sequence>MEDTEYHPIVNNHDRHLLCENGIKQRHEKIAVTKKKTPFHDIDTEEADHYIASKNSFYLLSKSERNSIHCDAFTDEAVKACEATLARSESNQSISHSEATNLAFETVALLHPNINEKNLAKFIRGRRSMKDSRYDFPIENEMENICEECLRLEFEAGVNLISFLFDLCSVPYRLARKGAEIIIKALPWREKRRLANIATEYFTEPGNLPKIAKGMKVLSEMLVSSYGDLGTIVSVAFHRLSKKDYAIIAANFVLGISLLFLSGGTAIMIKLGMKSKAIYNVSNSVIKMQKERSRHCENDINARKENIIQKDPLNTVKRSIINFVQKSEISITKRGDENIDT</sequence>
<name>A0AAD3CMY4_9STRA</name>
<feature type="transmembrane region" description="Helical" evidence="1">
    <location>
        <begin position="245"/>
        <end position="269"/>
    </location>
</feature>
<evidence type="ECO:0000313" key="2">
    <source>
        <dbReference type="EMBL" id="GFH48832.1"/>
    </source>
</evidence>
<comment type="caution">
    <text evidence="2">The sequence shown here is derived from an EMBL/GenBank/DDBJ whole genome shotgun (WGS) entry which is preliminary data.</text>
</comment>
<protein>
    <submittedName>
        <fullName evidence="2">Uncharacterized protein</fullName>
    </submittedName>
</protein>
<organism evidence="2 3">
    <name type="scientific">Chaetoceros tenuissimus</name>
    <dbReference type="NCBI Taxonomy" id="426638"/>
    <lineage>
        <taxon>Eukaryota</taxon>
        <taxon>Sar</taxon>
        <taxon>Stramenopiles</taxon>
        <taxon>Ochrophyta</taxon>
        <taxon>Bacillariophyta</taxon>
        <taxon>Coscinodiscophyceae</taxon>
        <taxon>Chaetocerotophycidae</taxon>
        <taxon>Chaetocerotales</taxon>
        <taxon>Chaetocerotaceae</taxon>
        <taxon>Chaetoceros</taxon>
    </lineage>
</organism>
<proteinExistence type="predicted"/>
<dbReference type="Proteomes" id="UP001054902">
    <property type="component" value="Unassembled WGS sequence"/>
</dbReference>
<keyword evidence="3" id="KW-1185">Reference proteome</keyword>
<evidence type="ECO:0000256" key="1">
    <source>
        <dbReference type="SAM" id="Phobius"/>
    </source>
</evidence>
<keyword evidence="1" id="KW-0472">Membrane</keyword>
<dbReference type="AlphaFoldDB" id="A0AAD3CMY4"/>
<evidence type="ECO:0000313" key="3">
    <source>
        <dbReference type="Proteomes" id="UP001054902"/>
    </source>
</evidence>
<dbReference type="EMBL" id="BLLK01000029">
    <property type="protein sequence ID" value="GFH48832.1"/>
    <property type="molecule type" value="Genomic_DNA"/>
</dbReference>